<dbReference type="InterPro" id="IPR005883">
    <property type="entry name" value="PilM"/>
</dbReference>
<gene>
    <name evidence="1" type="ORF">S01H1_29261</name>
</gene>
<dbReference type="CDD" id="cd24049">
    <property type="entry name" value="ASKHA_NBD_PilM"/>
    <property type="match status" value="1"/>
</dbReference>
<dbReference type="PANTHER" id="PTHR32432">
    <property type="entry name" value="CELL DIVISION PROTEIN FTSA-RELATED"/>
    <property type="match status" value="1"/>
</dbReference>
<dbReference type="SUPFAM" id="SSF53067">
    <property type="entry name" value="Actin-like ATPase domain"/>
    <property type="match status" value="2"/>
</dbReference>
<organism evidence="1">
    <name type="scientific">marine sediment metagenome</name>
    <dbReference type="NCBI Taxonomy" id="412755"/>
    <lineage>
        <taxon>unclassified sequences</taxon>
        <taxon>metagenomes</taxon>
        <taxon>ecological metagenomes</taxon>
    </lineage>
</organism>
<dbReference type="Gene3D" id="3.30.1490.300">
    <property type="match status" value="1"/>
</dbReference>
<sequence>PASLAQSAVNAVTNCDPDLKDVAISLPNYSILSDVLTMDLIPKKELREAVMVEAERIAPFDISEIEIDYAVLEQNEETKQMKVLMVVAKNDIVYSYVDCMNEAGLRTAVIDVDIFALLNIFHLNYDTNMYNSCIIINIGTETTDAAFLQNGIFHSARDIPVAGSNFLSQLSLATGLSPEKIHDILNGKIDPELDLDSVVDSLNNVSKEFANAVGVAVSYFQTSDAVGKLDLIVLAGGYALVPGLINILELRTGAEVAVLNPFNNILYNENAKGEFRP</sequence>
<dbReference type="PANTHER" id="PTHR32432:SF3">
    <property type="entry name" value="ETHANOLAMINE UTILIZATION PROTEIN EUTJ"/>
    <property type="match status" value="1"/>
</dbReference>
<dbReference type="NCBIfam" id="TIGR01175">
    <property type="entry name" value="pilM"/>
    <property type="match status" value="1"/>
</dbReference>
<dbReference type="InterPro" id="IPR043129">
    <property type="entry name" value="ATPase_NBD"/>
</dbReference>
<feature type="non-terminal residue" evidence="1">
    <location>
        <position position="277"/>
    </location>
</feature>
<protein>
    <recommendedName>
        <fullName evidence="2">SHS2 domain-containing protein</fullName>
    </recommendedName>
</protein>
<reference evidence="1" key="1">
    <citation type="journal article" date="2014" name="Front. Microbiol.">
        <title>High frequency of phylogenetically diverse reductive dehalogenase-homologous genes in deep subseafloor sedimentary metagenomes.</title>
        <authorList>
            <person name="Kawai M."/>
            <person name="Futagami T."/>
            <person name="Toyoda A."/>
            <person name="Takaki Y."/>
            <person name="Nishi S."/>
            <person name="Hori S."/>
            <person name="Arai W."/>
            <person name="Tsubouchi T."/>
            <person name="Morono Y."/>
            <person name="Uchiyama I."/>
            <person name="Ito T."/>
            <person name="Fujiyama A."/>
            <person name="Inagaki F."/>
            <person name="Takami H."/>
        </authorList>
    </citation>
    <scope>NUCLEOTIDE SEQUENCE</scope>
    <source>
        <strain evidence="1">Expedition CK06-06</strain>
    </source>
</reference>
<evidence type="ECO:0000313" key="1">
    <source>
        <dbReference type="EMBL" id="GAF88835.1"/>
    </source>
</evidence>
<dbReference type="Pfam" id="PF11104">
    <property type="entry name" value="PilM_2"/>
    <property type="match status" value="1"/>
</dbReference>
<accession>X0UK10</accession>
<dbReference type="InterPro" id="IPR050696">
    <property type="entry name" value="FtsA/MreB"/>
</dbReference>
<dbReference type="Gene3D" id="3.30.420.40">
    <property type="match status" value="2"/>
</dbReference>
<proteinExistence type="predicted"/>
<comment type="caution">
    <text evidence="1">The sequence shown here is derived from an EMBL/GenBank/DDBJ whole genome shotgun (WGS) entry which is preliminary data.</text>
</comment>
<evidence type="ECO:0008006" key="2">
    <source>
        <dbReference type="Google" id="ProtNLM"/>
    </source>
</evidence>
<feature type="non-terminal residue" evidence="1">
    <location>
        <position position="1"/>
    </location>
</feature>
<name>X0UK10_9ZZZZ</name>
<dbReference type="EMBL" id="BARS01017931">
    <property type="protein sequence ID" value="GAF88835.1"/>
    <property type="molecule type" value="Genomic_DNA"/>
</dbReference>
<dbReference type="AlphaFoldDB" id="X0UK10"/>